<keyword evidence="4 7" id="KW-0812">Transmembrane</keyword>
<accession>A0A842B3G0</accession>
<dbReference type="GO" id="GO:0004713">
    <property type="term" value="F:protein tyrosine kinase activity"/>
    <property type="evidence" value="ECO:0007669"/>
    <property type="project" value="TreeGrafter"/>
</dbReference>
<dbReference type="PANTHER" id="PTHR32309:SF13">
    <property type="entry name" value="FERRIC ENTEROBACTIN TRANSPORT PROTEIN FEPE"/>
    <property type="match status" value="1"/>
</dbReference>
<evidence type="ECO:0000256" key="3">
    <source>
        <dbReference type="ARBA" id="ARBA00022475"/>
    </source>
</evidence>
<proteinExistence type="inferred from homology"/>
<feature type="domain" description="Polysaccharide chain length determinant N-terminal" evidence="8">
    <location>
        <begin position="5"/>
        <end position="94"/>
    </location>
</feature>
<keyword evidence="3" id="KW-1003">Cell membrane</keyword>
<gene>
    <name evidence="9" type="ORF">HCA55_09020</name>
</gene>
<evidence type="ECO:0000256" key="7">
    <source>
        <dbReference type="SAM" id="Phobius"/>
    </source>
</evidence>
<dbReference type="InterPro" id="IPR003856">
    <property type="entry name" value="LPS_length_determ_N"/>
</dbReference>
<protein>
    <submittedName>
        <fullName evidence="9">Capsule biosynthesis protein</fullName>
    </submittedName>
</protein>
<comment type="similarity">
    <text evidence="2">Belongs to the CpsC/CapA family.</text>
</comment>
<evidence type="ECO:0000256" key="6">
    <source>
        <dbReference type="ARBA" id="ARBA00023136"/>
    </source>
</evidence>
<evidence type="ECO:0000256" key="2">
    <source>
        <dbReference type="ARBA" id="ARBA00006683"/>
    </source>
</evidence>
<dbReference type="InterPro" id="IPR050445">
    <property type="entry name" value="Bact_polysacc_biosynth/exp"/>
</dbReference>
<keyword evidence="5 7" id="KW-1133">Transmembrane helix</keyword>
<evidence type="ECO:0000259" key="8">
    <source>
        <dbReference type="Pfam" id="PF02706"/>
    </source>
</evidence>
<dbReference type="AlphaFoldDB" id="A0A842B3G0"/>
<feature type="transmembrane region" description="Helical" evidence="7">
    <location>
        <begin position="177"/>
        <end position="196"/>
    </location>
</feature>
<evidence type="ECO:0000256" key="5">
    <source>
        <dbReference type="ARBA" id="ARBA00022989"/>
    </source>
</evidence>
<dbReference type="GO" id="GO:0005886">
    <property type="term" value="C:plasma membrane"/>
    <property type="evidence" value="ECO:0007669"/>
    <property type="project" value="UniProtKB-SubCell"/>
</dbReference>
<dbReference type="Proteomes" id="UP000548082">
    <property type="component" value="Unassembled WGS sequence"/>
</dbReference>
<name>A0A842B3G0_9LIST</name>
<sequence>MEKIIQLESIMLFLKKFSVLIIGCSILGGTLSYCYSAFFINPVYQLSTDFLVNQKLSKNDIEGRLDVQSNQQLVNTYSVVLRSNKILDKVIENLDLSMSSMQLKNKLKVENENNSQVITLSILSESPQIGVKIVNEIANVFQKDISGIMGVQNVSILSKANFIDGNTPVTPKVKTNTMLGCIAGMAIGVILSGLILKLNEKIKSVQDINKLTEIPVIATIPLERKHNGSKPKKKIVNQSS</sequence>
<dbReference type="EMBL" id="JAARVD010000004">
    <property type="protein sequence ID" value="MBC1796869.1"/>
    <property type="molecule type" value="Genomic_DNA"/>
</dbReference>
<evidence type="ECO:0000256" key="1">
    <source>
        <dbReference type="ARBA" id="ARBA00004651"/>
    </source>
</evidence>
<evidence type="ECO:0000256" key="4">
    <source>
        <dbReference type="ARBA" id="ARBA00022692"/>
    </source>
</evidence>
<dbReference type="PANTHER" id="PTHR32309">
    <property type="entry name" value="TYROSINE-PROTEIN KINASE"/>
    <property type="match status" value="1"/>
</dbReference>
<organism evidence="9 10">
    <name type="scientific">Listeria booriae</name>
    <dbReference type="NCBI Taxonomy" id="1552123"/>
    <lineage>
        <taxon>Bacteria</taxon>
        <taxon>Bacillati</taxon>
        <taxon>Bacillota</taxon>
        <taxon>Bacilli</taxon>
        <taxon>Bacillales</taxon>
        <taxon>Listeriaceae</taxon>
        <taxon>Listeria</taxon>
    </lineage>
</organism>
<keyword evidence="6 7" id="KW-0472">Membrane</keyword>
<comment type="subcellular location">
    <subcellularLocation>
        <location evidence="1">Cell membrane</location>
        <topology evidence="1">Multi-pass membrane protein</topology>
    </subcellularLocation>
</comment>
<evidence type="ECO:0000313" key="9">
    <source>
        <dbReference type="EMBL" id="MBC1796869.1"/>
    </source>
</evidence>
<reference evidence="9 10" key="1">
    <citation type="submission" date="2020-03" db="EMBL/GenBank/DDBJ databases">
        <title>Soil Listeria distribution.</title>
        <authorList>
            <person name="Liao J."/>
            <person name="Wiedmann M."/>
        </authorList>
    </citation>
    <scope>NUCLEOTIDE SEQUENCE [LARGE SCALE GENOMIC DNA]</scope>
    <source>
        <strain evidence="9 10">FSL L7-0990</strain>
    </source>
</reference>
<evidence type="ECO:0000313" key="10">
    <source>
        <dbReference type="Proteomes" id="UP000548082"/>
    </source>
</evidence>
<comment type="caution">
    <text evidence="9">The sequence shown here is derived from an EMBL/GenBank/DDBJ whole genome shotgun (WGS) entry which is preliminary data.</text>
</comment>
<feature type="transmembrane region" description="Helical" evidence="7">
    <location>
        <begin position="20"/>
        <end position="40"/>
    </location>
</feature>
<dbReference type="RefSeq" id="WP_185545057.1">
    <property type="nucleotide sequence ID" value="NZ_JAARVD010000004.1"/>
</dbReference>
<dbReference type="Pfam" id="PF02706">
    <property type="entry name" value="Wzz"/>
    <property type="match status" value="1"/>
</dbReference>